<dbReference type="PROSITE" id="PS50255">
    <property type="entry name" value="CYTOCHROME_B5_2"/>
    <property type="match status" value="1"/>
</dbReference>
<dbReference type="PANTHER" id="PTHR19359">
    <property type="entry name" value="CYTOCHROME B5"/>
    <property type="match status" value="1"/>
</dbReference>
<evidence type="ECO:0000313" key="7">
    <source>
        <dbReference type="Proteomes" id="UP000695022"/>
    </source>
</evidence>
<dbReference type="InterPro" id="IPR001199">
    <property type="entry name" value="Cyt_B5-like_heme/steroid-bd"/>
</dbReference>
<proteinExistence type="inferred from homology"/>
<evidence type="ECO:0000313" key="8">
    <source>
        <dbReference type="RefSeq" id="XP_014667617.1"/>
    </source>
</evidence>
<feature type="compositionally biased region" description="Polar residues" evidence="5">
    <location>
        <begin position="132"/>
        <end position="145"/>
    </location>
</feature>
<feature type="compositionally biased region" description="Basic and acidic residues" evidence="5">
    <location>
        <begin position="78"/>
        <end position="130"/>
    </location>
</feature>
<feature type="region of interest" description="Disordered" evidence="5">
    <location>
        <begin position="78"/>
        <end position="145"/>
    </location>
</feature>
<keyword evidence="1" id="KW-0349">Heme</keyword>
<dbReference type="RefSeq" id="XP_014667617.1">
    <property type="nucleotide sequence ID" value="XM_014812131.1"/>
</dbReference>
<dbReference type="InterPro" id="IPR036400">
    <property type="entry name" value="Cyt_B5-like_heme/steroid_sf"/>
</dbReference>
<dbReference type="PANTHER" id="PTHR19359:SF95">
    <property type="entry name" value="CYTOCHROME B5 TYPE B"/>
    <property type="match status" value="1"/>
</dbReference>
<evidence type="ECO:0000256" key="4">
    <source>
        <dbReference type="ARBA" id="ARBA00038168"/>
    </source>
</evidence>
<evidence type="ECO:0000256" key="1">
    <source>
        <dbReference type="ARBA" id="ARBA00022617"/>
    </source>
</evidence>
<organism evidence="7 8">
    <name type="scientific">Priapulus caudatus</name>
    <name type="common">Priapulid worm</name>
    <dbReference type="NCBI Taxonomy" id="37621"/>
    <lineage>
        <taxon>Eukaryota</taxon>
        <taxon>Metazoa</taxon>
        <taxon>Ecdysozoa</taxon>
        <taxon>Scalidophora</taxon>
        <taxon>Priapulida</taxon>
        <taxon>Priapulimorpha</taxon>
        <taxon>Priapulimorphida</taxon>
        <taxon>Priapulidae</taxon>
        <taxon>Priapulus</taxon>
    </lineage>
</organism>
<dbReference type="Gene3D" id="3.10.120.10">
    <property type="entry name" value="Cytochrome b5-like heme/steroid binding domain"/>
    <property type="match status" value="1"/>
</dbReference>
<feature type="domain" description="Cytochrome b5 heme-binding" evidence="6">
    <location>
        <begin position="1"/>
        <end position="80"/>
    </location>
</feature>
<dbReference type="Pfam" id="PF00173">
    <property type="entry name" value="Cyt-b5"/>
    <property type="match status" value="1"/>
</dbReference>
<evidence type="ECO:0000256" key="2">
    <source>
        <dbReference type="ARBA" id="ARBA00022723"/>
    </source>
</evidence>
<dbReference type="SMART" id="SM01117">
    <property type="entry name" value="Cyt-b5"/>
    <property type="match status" value="1"/>
</dbReference>
<evidence type="ECO:0000259" key="6">
    <source>
        <dbReference type="PROSITE" id="PS50255"/>
    </source>
</evidence>
<sequence length="145" mass="16075">MSEYSVADVSKHNNPHDAWIIFNGKVYDVTNYVIEHPGGDIILRHAGKDATLAIENKAAHQVVKSFIRERIAKLHVGDLKEESEEAEKKGEVKEEALATGDKKEEATNAAEKKEESEPPADKQENHKEEDATNITDKLSSLSIGQ</sequence>
<protein>
    <submittedName>
        <fullName evidence="8">Cytochrome b5-like isoform X2</fullName>
    </submittedName>
</protein>
<evidence type="ECO:0000256" key="5">
    <source>
        <dbReference type="SAM" id="MobiDB-lite"/>
    </source>
</evidence>
<dbReference type="InterPro" id="IPR050668">
    <property type="entry name" value="Cytochrome_b5"/>
</dbReference>
<keyword evidence="7" id="KW-1185">Reference proteome</keyword>
<keyword evidence="2" id="KW-0479">Metal-binding</keyword>
<dbReference type="Proteomes" id="UP000695022">
    <property type="component" value="Unplaced"/>
</dbReference>
<gene>
    <name evidence="8" type="primary">LOC106809149</name>
</gene>
<keyword evidence="3" id="KW-0408">Iron</keyword>
<name>A0ABM1E5Z6_PRICU</name>
<dbReference type="GeneID" id="106809149"/>
<accession>A0ABM1E5Z6</accession>
<evidence type="ECO:0000256" key="3">
    <source>
        <dbReference type="ARBA" id="ARBA00023004"/>
    </source>
</evidence>
<reference evidence="8" key="1">
    <citation type="submission" date="2025-08" db="UniProtKB">
        <authorList>
            <consortium name="RefSeq"/>
        </authorList>
    </citation>
    <scope>IDENTIFICATION</scope>
</reference>
<comment type="similarity">
    <text evidence="4">Belongs to the cytochrome b5 family.</text>
</comment>
<dbReference type="SUPFAM" id="SSF55856">
    <property type="entry name" value="Cytochrome b5-like heme/steroid binding domain"/>
    <property type="match status" value="1"/>
</dbReference>